<gene>
    <name evidence="3" type="ORF">K3G22_15975</name>
</gene>
<keyword evidence="3" id="KW-0378">Hydrolase</keyword>
<evidence type="ECO:0000259" key="2">
    <source>
        <dbReference type="Pfam" id="PF13391"/>
    </source>
</evidence>
<dbReference type="EMBL" id="CP080635">
    <property type="protein sequence ID" value="QYX72223.1"/>
    <property type="molecule type" value="Genomic_DNA"/>
</dbReference>
<dbReference type="GeneID" id="67444789"/>
<organism evidence="3 4">
    <name type="scientific">Shewanella putrefaciens</name>
    <name type="common">Pseudomonas putrefaciens</name>
    <dbReference type="NCBI Taxonomy" id="24"/>
    <lineage>
        <taxon>Bacteria</taxon>
        <taxon>Pseudomonadati</taxon>
        <taxon>Pseudomonadota</taxon>
        <taxon>Gammaproteobacteria</taxon>
        <taxon>Alteromonadales</taxon>
        <taxon>Shewanellaceae</taxon>
        <taxon>Shewanella</taxon>
    </lineage>
</organism>
<dbReference type="Pfam" id="PF13391">
    <property type="entry name" value="HNH_2"/>
    <property type="match status" value="1"/>
</dbReference>
<accession>A0ABX8X9V2</accession>
<sequence>MKENDMFKLPLKHFFKPSLVVAKENIVNIHFQELLKILRISEKAKNNENLQDGLKFLLVALKKSKFGNSLSVYSLSKGVKTIGFGYAPYKTLFQIRIKEKSYSFRLNGKDIEHEEKWNKIAEEHHFDILFQSSIPLVDLSRGNKDTQKMLTKYLTLVEKLDFAESFLENNSLSIKQNKTQDEDDHEDEDDYEQDDAVQVLRSQQRSPKLQKQLRNKAIKKFDGKCVITNCPIAQCLEAAHIYDYALVLKDANEESQVSKIPKEAYDKHNVLLLSRDFHALFDIQRPLIHLIPIRKGSTKVRVLFDVKKGDRAKFMTIGITEEMLKGVEIDLQSEKSIEYVIRRNSFLANKK</sequence>
<keyword evidence="3" id="KW-0255">Endonuclease</keyword>
<keyword evidence="3" id="KW-0540">Nuclease</keyword>
<reference evidence="3 4" key="1">
    <citation type="submission" date="2021-08" db="EMBL/GenBank/DDBJ databases">
        <title>Shewanella putrefaciens YZ-J, complete genome.</title>
        <authorList>
            <person name="Yi Z."/>
        </authorList>
    </citation>
    <scope>NUCLEOTIDE SEQUENCE [LARGE SCALE GENOMIC DNA]</scope>
    <source>
        <strain evidence="3 4">YZ-J</strain>
    </source>
</reference>
<protein>
    <submittedName>
        <fullName evidence="3">HNH endonuclease</fullName>
    </submittedName>
</protein>
<evidence type="ECO:0000313" key="3">
    <source>
        <dbReference type="EMBL" id="QYX72223.1"/>
    </source>
</evidence>
<evidence type="ECO:0000256" key="1">
    <source>
        <dbReference type="SAM" id="MobiDB-lite"/>
    </source>
</evidence>
<dbReference type="InterPro" id="IPR003615">
    <property type="entry name" value="HNH_nuc"/>
</dbReference>
<dbReference type="Proteomes" id="UP000827084">
    <property type="component" value="Chromosome"/>
</dbReference>
<keyword evidence="4" id="KW-1185">Reference proteome</keyword>
<feature type="compositionally biased region" description="Acidic residues" evidence="1">
    <location>
        <begin position="181"/>
        <end position="193"/>
    </location>
</feature>
<dbReference type="RefSeq" id="WP_025007533.1">
    <property type="nucleotide sequence ID" value="NZ_BMPK01000001.1"/>
</dbReference>
<feature type="domain" description="HNH nuclease" evidence="2">
    <location>
        <begin position="225"/>
        <end position="282"/>
    </location>
</feature>
<name>A0ABX8X9V2_SHEPU</name>
<feature type="region of interest" description="Disordered" evidence="1">
    <location>
        <begin position="174"/>
        <end position="193"/>
    </location>
</feature>
<dbReference type="GO" id="GO:0004519">
    <property type="term" value="F:endonuclease activity"/>
    <property type="evidence" value="ECO:0007669"/>
    <property type="project" value="UniProtKB-KW"/>
</dbReference>
<proteinExistence type="predicted"/>
<evidence type="ECO:0000313" key="4">
    <source>
        <dbReference type="Proteomes" id="UP000827084"/>
    </source>
</evidence>